<dbReference type="PANTHER" id="PTHR11638">
    <property type="entry name" value="ATP-DEPENDENT CLP PROTEASE"/>
    <property type="match status" value="1"/>
</dbReference>
<dbReference type="PRINTS" id="PR00300">
    <property type="entry name" value="CLPPROTEASEA"/>
</dbReference>
<evidence type="ECO:0000313" key="6">
    <source>
        <dbReference type="Proteomes" id="UP000799640"/>
    </source>
</evidence>
<keyword evidence="5" id="KW-0378">Hydrolase</keyword>
<keyword evidence="6" id="KW-1185">Reference proteome</keyword>
<evidence type="ECO:0000256" key="3">
    <source>
        <dbReference type="SAM" id="MobiDB-lite"/>
    </source>
</evidence>
<keyword evidence="2" id="KW-0067">ATP-binding</keyword>
<dbReference type="EMBL" id="ML996689">
    <property type="protein sequence ID" value="KAF2403751.1"/>
    <property type="molecule type" value="Genomic_DNA"/>
</dbReference>
<dbReference type="OrthoDB" id="47330at2759"/>
<organism evidence="5 6">
    <name type="scientific">Trichodelitschia bisporula</name>
    <dbReference type="NCBI Taxonomy" id="703511"/>
    <lineage>
        <taxon>Eukaryota</taxon>
        <taxon>Fungi</taxon>
        <taxon>Dikarya</taxon>
        <taxon>Ascomycota</taxon>
        <taxon>Pezizomycotina</taxon>
        <taxon>Dothideomycetes</taxon>
        <taxon>Dothideomycetes incertae sedis</taxon>
        <taxon>Phaeotrichales</taxon>
        <taxon>Phaeotrichaceae</taxon>
        <taxon>Trichodelitschia</taxon>
    </lineage>
</organism>
<dbReference type="GO" id="GO:0034605">
    <property type="term" value="P:cellular response to heat"/>
    <property type="evidence" value="ECO:0007669"/>
    <property type="project" value="TreeGrafter"/>
</dbReference>
<protein>
    <submittedName>
        <fullName evidence="5">P-loop containing nucleoside triphosphate hydrolase protein</fullName>
    </submittedName>
</protein>
<evidence type="ECO:0000313" key="5">
    <source>
        <dbReference type="EMBL" id="KAF2403751.1"/>
    </source>
</evidence>
<dbReference type="GO" id="GO:0005737">
    <property type="term" value="C:cytoplasm"/>
    <property type="evidence" value="ECO:0007669"/>
    <property type="project" value="TreeGrafter"/>
</dbReference>
<evidence type="ECO:0000259" key="4">
    <source>
        <dbReference type="SMART" id="SM00382"/>
    </source>
</evidence>
<dbReference type="Gene3D" id="3.40.50.300">
    <property type="entry name" value="P-loop containing nucleotide triphosphate hydrolases"/>
    <property type="match status" value="1"/>
</dbReference>
<dbReference type="AlphaFoldDB" id="A0A6G1I6D4"/>
<dbReference type="Pfam" id="PF07724">
    <property type="entry name" value="AAA_2"/>
    <property type="match status" value="1"/>
</dbReference>
<dbReference type="GO" id="GO:0016887">
    <property type="term" value="F:ATP hydrolysis activity"/>
    <property type="evidence" value="ECO:0007669"/>
    <property type="project" value="InterPro"/>
</dbReference>
<reference evidence="5" key="1">
    <citation type="journal article" date="2020" name="Stud. Mycol.">
        <title>101 Dothideomycetes genomes: a test case for predicting lifestyles and emergence of pathogens.</title>
        <authorList>
            <person name="Haridas S."/>
            <person name="Albert R."/>
            <person name="Binder M."/>
            <person name="Bloem J."/>
            <person name="Labutti K."/>
            <person name="Salamov A."/>
            <person name="Andreopoulos B."/>
            <person name="Baker S."/>
            <person name="Barry K."/>
            <person name="Bills G."/>
            <person name="Bluhm B."/>
            <person name="Cannon C."/>
            <person name="Castanera R."/>
            <person name="Culley D."/>
            <person name="Daum C."/>
            <person name="Ezra D."/>
            <person name="Gonzalez J."/>
            <person name="Henrissat B."/>
            <person name="Kuo A."/>
            <person name="Liang C."/>
            <person name="Lipzen A."/>
            <person name="Lutzoni F."/>
            <person name="Magnuson J."/>
            <person name="Mondo S."/>
            <person name="Nolan M."/>
            <person name="Ohm R."/>
            <person name="Pangilinan J."/>
            <person name="Park H.-J."/>
            <person name="Ramirez L."/>
            <person name="Alfaro M."/>
            <person name="Sun H."/>
            <person name="Tritt A."/>
            <person name="Yoshinaga Y."/>
            <person name="Zwiers L.-H."/>
            <person name="Turgeon B."/>
            <person name="Goodwin S."/>
            <person name="Spatafora J."/>
            <person name="Crous P."/>
            <person name="Grigoriev I."/>
        </authorList>
    </citation>
    <scope>NUCLEOTIDE SEQUENCE</scope>
    <source>
        <strain evidence="5">CBS 262.69</strain>
    </source>
</reference>
<feature type="domain" description="AAA+ ATPase" evidence="4">
    <location>
        <begin position="277"/>
        <end position="426"/>
    </location>
</feature>
<proteinExistence type="predicted"/>
<dbReference type="SMART" id="SM00382">
    <property type="entry name" value="AAA"/>
    <property type="match status" value="1"/>
</dbReference>
<gene>
    <name evidence="5" type="ORF">EJ06DRAFT_536125</name>
</gene>
<dbReference type="GO" id="GO:0005524">
    <property type="term" value="F:ATP binding"/>
    <property type="evidence" value="ECO:0007669"/>
    <property type="project" value="UniProtKB-KW"/>
</dbReference>
<name>A0A6G1I6D4_9PEZI</name>
<keyword evidence="1" id="KW-0547">Nucleotide-binding</keyword>
<dbReference type="InterPro" id="IPR027417">
    <property type="entry name" value="P-loop_NTPase"/>
</dbReference>
<dbReference type="SUPFAM" id="SSF52540">
    <property type="entry name" value="P-loop containing nucleoside triphosphate hydrolases"/>
    <property type="match status" value="1"/>
</dbReference>
<dbReference type="InterPro" id="IPR003593">
    <property type="entry name" value="AAA+_ATPase"/>
</dbReference>
<dbReference type="Proteomes" id="UP000799640">
    <property type="component" value="Unassembled WGS sequence"/>
</dbReference>
<dbReference type="InterPro" id="IPR003959">
    <property type="entry name" value="ATPase_AAA_core"/>
</dbReference>
<sequence>MEAEPSPDIAQEPVSDPEPIPEPETEPEPEPEPEWDFVLPEVNAPETLHATDADGNGMFMLGDLIGAVQKGATYATIQGYLRTTDQRAAMRNINGIVKGFPSMFYVVARNDEWLVRLFGSYGADVNVAHVKSGVPLLGFAIALAENIQADTTMMVETLLSLGATADVLPKAFYAPYLRDMHAAGPHEEELIDLEDKNKQWCTESVRGRLGRTINLSQRYYLDKSTKVLKPSWRHKQVAKLKRAEALLGINYFLIGQTVAANMLMRKFLSYMVLPKKKPLVMVFAGPSGHGKTELARRLGYLLSLDFLPVDCTTVSHERELFGPRAPMVGAEQGSPLNNFLARHTGQRAIVFLDEFEKTNQDVHKTLLIPFDNEGGEYEDRRNRTNVDCSKIIWILATNALDPTIKKFCEHNSAAIFDDTKPLAQEEALKRLASAIKDDFKEKFKPPLTGRITSFLPFLHFSPGEAAVIAHKYVNELDNKMRQPVNLAPGPEQKLFGNVRLRVPKDASVCKAIIMDGGYDVDLGARSIITAVDAKLEDLVVDTYLEVDREIEEDQEMEVYVVDVERSQIVVRPAQK</sequence>
<feature type="region of interest" description="Disordered" evidence="3">
    <location>
        <begin position="1"/>
        <end position="34"/>
    </location>
</feature>
<evidence type="ECO:0000256" key="2">
    <source>
        <dbReference type="ARBA" id="ARBA00022840"/>
    </source>
</evidence>
<accession>A0A6G1I6D4</accession>
<feature type="compositionally biased region" description="Acidic residues" evidence="3">
    <location>
        <begin position="19"/>
        <end position="34"/>
    </location>
</feature>
<dbReference type="PANTHER" id="PTHR11638:SF18">
    <property type="entry name" value="HEAT SHOCK PROTEIN 104"/>
    <property type="match status" value="1"/>
</dbReference>
<dbReference type="InterPro" id="IPR001270">
    <property type="entry name" value="ClpA/B"/>
</dbReference>
<evidence type="ECO:0000256" key="1">
    <source>
        <dbReference type="ARBA" id="ARBA00022741"/>
    </source>
</evidence>
<dbReference type="InterPro" id="IPR050130">
    <property type="entry name" value="ClpA_ClpB"/>
</dbReference>